<sequence length="41" mass="4882">MEILALCNYPIWNQEFLMRLFISQKKVIKADDFLTMIFLGS</sequence>
<dbReference type="Proteomes" id="UP000215355">
    <property type="component" value="Chromosome 1"/>
</dbReference>
<gene>
    <name evidence="1" type="ORF">SAMEA4412673_02511</name>
</gene>
<dbReference type="AlphaFoldDB" id="A0AAJ4XCF1"/>
<protein>
    <submittedName>
        <fullName evidence="1">Uncharacterized protein</fullName>
    </submittedName>
</protein>
<dbReference type="KEGG" id="smiz:4412673_02511"/>
<dbReference type="EMBL" id="LT906468">
    <property type="protein sequence ID" value="SNV51750.1"/>
    <property type="molecule type" value="Genomic_DNA"/>
</dbReference>
<evidence type="ECO:0000313" key="2">
    <source>
        <dbReference type="Proteomes" id="UP000215355"/>
    </source>
</evidence>
<reference evidence="1 2" key="1">
    <citation type="submission" date="2017-06" db="EMBL/GenBank/DDBJ databases">
        <authorList>
            <consortium name="Pathogen Informatics"/>
        </authorList>
    </citation>
    <scope>NUCLEOTIDE SEQUENCE [LARGE SCALE GENOMIC DNA]</scope>
    <source>
        <strain evidence="1 2">NCTC12149</strain>
    </source>
</reference>
<evidence type="ECO:0000313" key="1">
    <source>
        <dbReference type="EMBL" id="SNV51750.1"/>
    </source>
</evidence>
<organism evidence="1 2">
    <name type="scientific">Sphingobacterium mizutaii</name>
    <dbReference type="NCBI Taxonomy" id="1010"/>
    <lineage>
        <taxon>Bacteria</taxon>
        <taxon>Pseudomonadati</taxon>
        <taxon>Bacteroidota</taxon>
        <taxon>Sphingobacteriia</taxon>
        <taxon>Sphingobacteriales</taxon>
        <taxon>Sphingobacteriaceae</taxon>
        <taxon>Sphingobacterium</taxon>
    </lineage>
</organism>
<proteinExistence type="predicted"/>
<name>A0AAJ4XCF1_9SPHI</name>
<accession>A0AAJ4XCF1</accession>